<dbReference type="Gene3D" id="3.30.470.20">
    <property type="entry name" value="ATP-grasp fold, B domain"/>
    <property type="match status" value="1"/>
</dbReference>
<comment type="caution">
    <text evidence="1">The sequence shown here is derived from an EMBL/GenBank/DDBJ whole genome shotgun (WGS) entry which is preliminary data.</text>
</comment>
<sequence>MLAVGVVANRRIALLAGAVAARGGRFAAIDWKELLTDAGLDRLAGAAAAHRWCKFDSPGEDATLTDALIRRGWRLDGERGPPPEPLRHGELAYGHWWFLGFADLLRRAGERLAGVASLRLVNPAADILDMTDKWICQQRLGAAGVAVPEPLGTIEGFGAFDARHPPDAAPRVFVKARYGSSAAGVIALQRHRDGRLVATTSARIGDDGRVYNHLRVARHTDRATIARLVDRLAAQGAYAERWVAKPRTPAGAGLSHDLRVVAFGGRPRQRIARMSATPLTNLHLGNRRAAPDWHGDAENAALDGASAAAASAFARSHSIGLDMIVRGREAIVIEANAFGDLLPGLVHEGRTTYDDQAWLAAADER</sequence>
<evidence type="ECO:0000313" key="1">
    <source>
        <dbReference type="EMBL" id="MDC8015229.1"/>
    </source>
</evidence>
<dbReference type="Proteomes" id="UP001139971">
    <property type="component" value="Unassembled WGS sequence"/>
</dbReference>
<proteinExistence type="predicted"/>
<name>A0A9X3YNX6_9GAMM</name>
<dbReference type="EMBL" id="JAOVZO020000020">
    <property type="protein sequence ID" value="MDC8015229.1"/>
    <property type="molecule type" value="Genomic_DNA"/>
</dbReference>
<protein>
    <submittedName>
        <fullName evidence="1">STM4014 family protein</fullName>
    </submittedName>
</protein>
<dbReference type="NCBIfam" id="NF038074">
    <property type="entry name" value="fam_STM4014"/>
    <property type="match status" value="1"/>
</dbReference>
<dbReference type="InterPro" id="IPR047778">
    <property type="entry name" value="STM4014-like"/>
</dbReference>
<dbReference type="RefSeq" id="WP_263544243.1">
    <property type="nucleotide sequence ID" value="NZ_JAOVZO020000020.1"/>
</dbReference>
<gene>
    <name evidence="1" type="ORF">OD750_022030</name>
</gene>
<dbReference type="AlphaFoldDB" id="A0A9X3YNX6"/>
<reference evidence="1" key="1">
    <citation type="submission" date="2023-02" db="EMBL/GenBank/DDBJ databases">
        <title>Tahibacter soli sp. nov. isolated from soil.</title>
        <authorList>
            <person name="Baek J.H."/>
            <person name="Lee J.K."/>
            <person name="Choi D.G."/>
            <person name="Jeon C.O."/>
        </authorList>
    </citation>
    <scope>NUCLEOTIDE SEQUENCE</scope>
    <source>
        <strain evidence="1">BL</strain>
    </source>
</reference>
<accession>A0A9X3YNX6</accession>
<organism evidence="1 2">
    <name type="scientific">Tahibacter soli</name>
    <dbReference type="NCBI Taxonomy" id="2983605"/>
    <lineage>
        <taxon>Bacteria</taxon>
        <taxon>Pseudomonadati</taxon>
        <taxon>Pseudomonadota</taxon>
        <taxon>Gammaproteobacteria</taxon>
        <taxon>Lysobacterales</taxon>
        <taxon>Rhodanobacteraceae</taxon>
        <taxon>Tahibacter</taxon>
    </lineage>
</organism>
<keyword evidence="2" id="KW-1185">Reference proteome</keyword>
<evidence type="ECO:0000313" key="2">
    <source>
        <dbReference type="Proteomes" id="UP001139971"/>
    </source>
</evidence>